<feature type="transmembrane region" description="Helical" evidence="1">
    <location>
        <begin position="255"/>
        <end position="272"/>
    </location>
</feature>
<dbReference type="EMBL" id="JAUCMN010000004">
    <property type="protein sequence ID" value="MDM7891680.1"/>
    <property type="molecule type" value="Genomic_DNA"/>
</dbReference>
<evidence type="ECO:0000313" key="2">
    <source>
        <dbReference type="EMBL" id="MDM7891680.1"/>
    </source>
</evidence>
<evidence type="ECO:0008006" key="4">
    <source>
        <dbReference type="Google" id="ProtNLM"/>
    </source>
</evidence>
<dbReference type="RefSeq" id="WP_289473446.1">
    <property type="nucleotide sequence ID" value="NZ_JAUCMN010000004.1"/>
</dbReference>
<evidence type="ECO:0000256" key="1">
    <source>
        <dbReference type="SAM" id="Phobius"/>
    </source>
</evidence>
<keyword evidence="1" id="KW-0812">Transmembrane</keyword>
<sequence length="273" mass="27682">MTTTERRDRWCGSWEPPAFERWAADRAAGCGPHLVPVVQVGRCPSGHLAVEVLRPTTRTLDETLDGLGVPTEGVAVTLTVPLLQLAASARQGALELGAVPTDGVGVDDAGAVIVADRPAGGAPICADAGGVVPEVPTAPSDPDGARQLVLAARAVWDRVDARAPARNTVDPALDAARDGDAALVSEALALVLAAAPPRPVRLARSTAASLDAALGPAVTPSAAGDLGALVVRIVREVLEHGIPLGRTRRLPVRHAVVGVVVAGGLVSAALGVR</sequence>
<proteinExistence type="predicted"/>
<keyword evidence="1" id="KW-1133">Transmembrane helix</keyword>
<keyword evidence="3" id="KW-1185">Reference proteome</keyword>
<reference evidence="2 3" key="1">
    <citation type="submission" date="2023-06" db="EMBL/GenBank/DDBJ databases">
        <authorList>
            <person name="Feng G."/>
            <person name="Li J."/>
            <person name="Zhu H."/>
        </authorList>
    </citation>
    <scope>NUCLEOTIDE SEQUENCE [LARGE SCALE GENOMIC DNA]</scope>
    <source>
        <strain evidence="2 3">RHCKG28</strain>
    </source>
</reference>
<name>A0ABT7TQ06_9MICO</name>
<dbReference type="Proteomes" id="UP001236404">
    <property type="component" value="Unassembled WGS sequence"/>
</dbReference>
<keyword evidence="1" id="KW-0472">Membrane</keyword>
<accession>A0ABT7TQ06</accession>
<organism evidence="2 3">
    <name type="scientific">Curtobacterium caseinilyticum</name>
    <dbReference type="NCBI Taxonomy" id="3055137"/>
    <lineage>
        <taxon>Bacteria</taxon>
        <taxon>Bacillati</taxon>
        <taxon>Actinomycetota</taxon>
        <taxon>Actinomycetes</taxon>
        <taxon>Micrococcales</taxon>
        <taxon>Microbacteriaceae</taxon>
        <taxon>Curtobacterium</taxon>
    </lineage>
</organism>
<gene>
    <name evidence="2" type="ORF">QUG93_08285</name>
</gene>
<protein>
    <recommendedName>
        <fullName evidence="4">DUF2877 domain-containing protein</fullName>
    </recommendedName>
</protein>
<comment type="caution">
    <text evidence="2">The sequence shown here is derived from an EMBL/GenBank/DDBJ whole genome shotgun (WGS) entry which is preliminary data.</text>
</comment>
<evidence type="ECO:0000313" key="3">
    <source>
        <dbReference type="Proteomes" id="UP001236404"/>
    </source>
</evidence>